<keyword evidence="7" id="KW-0472">Membrane</keyword>
<protein>
    <submittedName>
        <fullName evidence="12">Metaxin-2-like</fullName>
    </submittedName>
</protein>
<keyword evidence="11" id="KW-1185">Reference proteome</keyword>
<dbReference type="Proteomes" id="UP001652700">
    <property type="component" value="Unplaced"/>
</dbReference>
<keyword evidence="6" id="KW-0496">Mitochondrion</keyword>
<comment type="similarity">
    <text evidence="2">Belongs to the metaxin family.</text>
</comment>
<comment type="subcellular location">
    <subcellularLocation>
        <location evidence="1">Mitochondrion outer membrane</location>
    </subcellularLocation>
</comment>
<evidence type="ECO:0000256" key="5">
    <source>
        <dbReference type="ARBA" id="ARBA00022927"/>
    </source>
</evidence>
<evidence type="ECO:0000313" key="12">
    <source>
        <dbReference type="RefSeq" id="XP_028147263.1"/>
    </source>
</evidence>
<feature type="domain" description="Metaxin glutathione S-transferase" evidence="9">
    <location>
        <begin position="186"/>
        <end position="248"/>
    </location>
</feature>
<organism evidence="12">
    <name type="scientific">Diabrotica virgifera virgifera</name>
    <name type="common">western corn rootworm</name>
    <dbReference type="NCBI Taxonomy" id="50390"/>
    <lineage>
        <taxon>Eukaryota</taxon>
        <taxon>Metazoa</taxon>
        <taxon>Ecdysozoa</taxon>
        <taxon>Arthropoda</taxon>
        <taxon>Hexapoda</taxon>
        <taxon>Insecta</taxon>
        <taxon>Pterygota</taxon>
        <taxon>Neoptera</taxon>
        <taxon>Endopterygota</taxon>
        <taxon>Coleoptera</taxon>
        <taxon>Polyphaga</taxon>
        <taxon>Cucujiformia</taxon>
        <taxon>Chrysomeloidea</taxon>
        <taxon>Chrysomelidae</taxon>
        <taxon>Galerucinae</taxon>
        <taxon>Diabroticina</taxon>
        <taxon>Diabroticites</taxon>
        <taxon>Diabrotica</taxon>
    </lineage>
</organism>
<accession>A0A6P7GPZ1</accession>
<evidence type="ECO:0000259" key="9">
    <source>
        <dbReference type="Pfam" id="PF17171"/>
    </source>
</evidence>
<dbReference type="InterPro" id="IPR036282">
    <property type="entry name" value="Glutathione-S-Trfase_C_sf"/>
</dbReference>
<evidence type="ECO:0000256" key="4">
    <source>
        <dbReference type="ARBA" id="ARBA00022787"/>
    </source>
</evidence>
<dbReference type="GO" id="GO:0015031">
    <property type="term" value="P:protein transport"/>
    <property type="evidence" value="ECO:0007669"/>
    <property type="project" value="UniProtKB-KW"/>
</dbReference>
<dbReference type="EnsemblMetazoa" id="XM_050648013.1">
    <property type="protein sequence ID" value="XP_050503970.1"/>
    <property type="gene ID" value="LOC126882936"/>
</dbReference>
<dbReference type="Pfam" id="PF17171">
    <property type="entry name" value="GST_C_6"/>
    <property type="match status" value="1"/>
</dbReference>
<dbReference type="CDD" id="cd03211">
    <property type="entry name" value="GST_C_Metaxin2"/>
    <property type="match status" value="1"/>
</dbReference>
<proteinExistence type="inferred from homology"/>
<evidence type="ECO:0000256" key="3">
    <source>
        <dbReference type="ARBA" id="ARBA00022448"/>
    </source>
</evidence>
<evidence type="ECO:0000256" key="7">
    <source>
        <dbReference type="ARBA" id="ARBA00023136"/>
    </source>
</evidence>
<evidence type="ECO:0000256" key="1">
    <source>
        <dbReference type="ARBA" id="ARBA00004294"/>
    </source>
</evidence>
<dbReference type="AlphaFoldDB" id="A0A6P7GPZ1"/>
<dbReference type="InterPro" id="IPR050931">
    <property type="entry name" value="Mito_Protein_Transport_Metaxin"/>
</dbReference>
<evidence type="ECO:0000256" key="6">
    <source>
        <dbReference type="ARBA" id="ARBA00023128"/>
    </source>
</evidence>
<dbReference type="GO" id="GO:0001401">
    <property type="term" value="C:SAM complex"/>
    <property type="evidence" value="ECO:0007669"/>
    <property type="project" value="InterPro"/>
</dbReference>
<dbReference type="Pfam" id="PF10568">
    <property type="entry name" value="Tom37"/>
    <property type="match status" value="1"/>
</dbReference>
<dbReference type="FunCoup" id="A0A6P7GPZ1">
    <property type="interactions" value="1322"/>
</dbReference>
<dbReference type="SUPFAM" id="SSF47616">
    <property type="entry name" value="GST C-terminal domain-like"/>
    <property type="match status" value="1"/>
</dbReference>
<sequence>MTLVDRISIELGAQEPWPKDVKLFQPYEVEQILLPDNANCLATQAFLKMCQLDYSVEPKPNAEAMSPTLKVPFIKAGRFVIAELEGIVQFVNGKGITLTEKLDNEEKSNMRAYMSLIHSVLEMAELYISWVDNETYNEVTWIRNGSVFPWPLNYIQNRTKRSQVIKKLKALGWYDKKLEDVYTEVETCCESLQTRLDGKPFFFEHGPTELDALVFGHLFTILTTPLPRSDLANIIRNYPSLIDLVKRIEKDYFKKETKS</sequence>
<evidence type="ECO:0000313" key="11">
    <source>
        <dbReference type="Proteomes" id="UP001652700"/>
    </source>
</evidence>
<keyword evidence="3" id="KW-0813">Transport</keyword>
<keyword evidence="4" id="KW-1000">Mitochondrion outer membrane</keyword>
<dbReference type="InterPro" id="IPR033468">
    <property type="entry name" value="Metaxin_GST"/>
</dbReference>
<dbReference type="OrthoDB" id="198787at2759"/>
<dbReference type="InterPro" id="IPR019564">
    <property type="entry name" value="Sam37/metaxin_N"/>
</dbReference>
<keyword evidence="5" id="KW-0653">Protein transport</keyword>
<dbReference type="PANTHER" id="PTHR12289:SF38">
    <property type="entry name" value="METAXIN-2"/>
    <property type="match status" value="1"/>
</dbReference>
<evidence type="ECO:0000259" key="8">
    <source>
        <dbReference type="Pfam" id="PF10568"/>
    </source>
</evidence>
<reference evidence="10" key="2">
    <citation type="submission" date="2025-05" db="UniProtKB">
        <authorList>
            <consortium name="EnsemblMetazoa"/>
        </authorList>
    </citation>
    <scope>IDENTIFICATION</scope>
</reference>
<dbReference type="GO" id="GO:0007005">
    <property type="term" value="P:mitochondrion organization"/>
    <property type="evidence" value="ECO:0007669"/>
    <property type="project" value="TreeGrafter"/>
</dbReference>
<dbReference type="InParanoid" id="A0A6P7GPZ1"/>
<feature type="domain" description="Mitochondrial outer membrane transport complex Sam37/metaxin N-terminal" evidence="8">
    <location>
        <begin position="40"/>
        <end position="161"/>
    </location>
</feature>
<gene>
    <name evidence="12" type="primary">LOC114340693</name>
</gene>
<evidence type="ECO:0000256" key="2">
    <source>
        <dbReference type="ARBA" id="ARBA00009170"/>
    </source>
</evidence>
<reference evidence="12" key="1">
    <citation type="submission" date="2025-04" db="UniProtKB">
        <authorList>
            <consortium name="RefSeq"/>
        </authorList>
    </citation>
    <scope>IDENTIFICATION</scope>
    <source>
        <tissue evidence="12">Whole insect</tissue>
    </source>
</reference>
<name>A0A6P7GPZ1_DIAVI</name>
<evidence type="ECO:0000313" key="10">
    <source>
        <dbReference type="EnsemblMetazoa" id="XP_050503970.1"/>
    </source>
</evidence>
<dbReference type="PANTHER" id="PTHR12289">
    <property type="entry name" value="METAXIN RELATED"/>
    <property type="match status" value="1"/>
</dbReference>
<dbReference type="RefSeq" id="XP_028147263.1">
    <property type="nucleotide sequence ID" value="XM_028291462.1"/>
</dbReference>